<protein>
    <submittedName>
        <fullName evidence="1">Uncharacterized protein</fullName>
    </submittedName>
</protein>
<reference evidence="1 2" key="1">
    <citation type="journal article" date="2022" name="DNA Res.">
        <title>Chromosomal-level genome assembly of the orchid tree Bauhinia variegata (Leguminosae; Cercidoideae) supports the allotetraploid origin hypothesis of Bauhinia.</title>
        <authorList>
            <person name="Zhong Y."/>
            <person name="Chen Y."/>
            <person name="Zheng D."/>
            <person name="Pang J."/>
            <person name="Liu Y."/>
            <person name="Luo S."/>
            <person name="Meng S."/>
            <person name="Qian L."/>
            <person name="Wei D."/>
            <person name="Dai S."/>
            <person name="Zhou R."/>
        </authorList>
    </citation>
    <scope>NUCLEOTIDE SEQUENCE [LARGE SCALE GENOMIC DNA]</scope>
    <source>
        <strain evidence="1">BV-YZ2020</strain>
    </source>
</reference>
<organism evidence="1 2">
    <name type="scientific">Bauhinia variegata</name>
    <name type="common">Purple orchid tree</name>
    <name type="synonym">Phanera variegata</name>
    <dbReference type="NCBI Taxonomy" id="167791"/>
    <lineage>
        <taxon>Eukaryota</taxon>
        <taxon>Viridiplantae</taxon>
        <taxon>Streptophyta</taxon>
        <taxon>Embryophyta</taxon>
        <taxon>Tracheophyta</taxon>
        <taxon>Spermatophyta</taxon>
        <taxon>Magnoliopsida</taxon>
        <taxon>eudicotyledons</taxon>
        <taxon>Gunneridae</taxon>
        <taxon>Pentapetalae</taxon>
        <taxon>rosids</taxon>
        <taxon>fabids</taxon>
        <taxon>Fabales</taxon>
        <taxon>Fabaceae</taxon>
        <taxon>Cercidoideae</taxon>
        <taxon>Cercideae</taxon>
        <taxon>Bauhiniinae</taxon>
        <taxon>Bauhinia</taxon>
    </lineage>
</organism>
<proteinExistence type="predicted"/>
<dbReference type="EMBL" id="CM039432">
    <property type="protein sequence ID" value="KAI4334121.1"/>
    <property type="molecule type" value="Genomic_DNA"/>
</dbReference>
<evidence type="ECO:0000313" key="1">
    <source>
        <dbReference type="EMBL" id="KAI4334121.1"/>
    </source>
</evidence>
<dbReference type="Proteomes" id="UP000828941">
    <property type="component" value="Chromosome 7"/>
</dbReference>
<accession>A0ACB9NDR1</accession>
<name>A0ACB9NDR1_BAUVA</name>
<gene>
    <name evidence="1" type="ORF">L6164_018852</name>
</gene>
<sequence>MSHKKRWMVYGIIDILEKRDKLGCEDDRETPDYWRWHFLQAMNEALCSVRAHECVESGSAPGTRQILLGQLEREKQFQWADLKDEKQVRPIVHAIIYLRQVSLSMKTVEYFVMLYASLFCLYLARVIFYAIQAVKLMSCSHLMVEMFIVDNYKARTAQPMIWELPRTRLGQSFPVMMQIH</sequence>
<evidence type="ECO:0000313" key="2">
    <source>
        <dbReference type="Proteomes" id="UP000828941"/>
    </source>
</evidence>
<keyword evidence="2" id="KW-1185">Reference proteome</keyword>
<comment type="caution">
    <text evidence="1">The sequence shown here is derived from an EMBL/GenBank/DDBJ whole genome shotgun (WGS) entry which is preliminary data.</text>
</comment>